<keyword evidence="1" id="KW-1133">Transmembrane helix</keyword>
<feature type="transmembrane region" description="Helical" evidence="1">
    <location>
        <begin position="295"/>
        <end position="313"/>
    </location>
</feature>
<dbReference type="Proteomes" id="UP000235598">
    <property type="component" value="Unassembled WGS sequence"/>
</dbReference>
<evidence type="ECO:0000313" key="2">
    <source>
        <dbReference type="EMBL" id="PMD05448.1"/>
    </source>
</evidence>
<dbReference type="OrthoDB" id="5240834at2"/>
<dbReference type="EMBL" id="PNHK01000002">
    <property type="protein sequence ID" value="PMD05448.1"/>
    <property type="molecule type" value="Genomic_DNA"/>
</dbReference>
<feature type="transmembrane region" description="Helical" evidence="1">
    <location>
        <begin position="117"/>
        <end position="136"/>
    </location>
</feature>
<evidence type="ECO:0000313" key="3">
    <source>
        <dbReference type="Proteomes" id="UP000235598"/>
    </source>
</evidence>
<gene>
    <name evidence="2" type="ORF">CJ199_05375</name>
</gene>
<accession>A0A2N6VN48</accession>
<evidence type="ECO:0000256" key="1">
    <source>
        <dbReference type="SAM" id="Phobius"/>
    </source>
</evidence>
<feature type="transmembrane region" description="Helical" evidence="1">
    <location>
        <begin position="201"/>
        <end position="223"/>
    </location>
</feature>
<dbReference type="InterPro" id="IPR018650">
    <property type="entry name" value="STSV1_Orf64"/>
</dbReference>
<keyword evidence="1" id="KW-0472">Membrane</keyword>
<dbReference type="AlphaFoldDB" id="A0A2N6VN48"/>
<name>A0A2N6VN48_9MICO</name>
<feature type="transmembrane region" description="Helical" evidence="1">
    <location>
        <begin position="252"/>
        <end position="275"/>
    </location>
</feature>
<feature type="transmembrane region" description="Helical" evidence="1">
    <location>
        <begin position="142"/>
        <end position="161"/>
    </location>
</feature>
<dbReference type="RefSeq" id="WP_102238483.1">
    <property type="nucleotide sequence ID" value="NZ_PNHK01000002.1"/>
</dbReference>
<feature type="transmembrane region" description="Helical" evidence="1">
    <location>
        <begin position="168"/>
        <end position="195"/>
    </location>
</feature>
<protein>
    <recommendedName>
        <fullName evidence="4">DUF2079 domain-containing protein</fullName>
    </recommendedName>
</protein>
<organism evidence="2 3">
    <name type="scientific">Brevibacterium paucivorans</name>
    <dbReference type="NCBI Taxonomy" id="170994"/>
    <lineage>
        <taxon>Bacteria</taxon>
        <taxon>Bacillati</taxon>
        <taxon>Actinomycetota</taxon>
        <taxon>Actinomycetes</taxon>
        <taxon>Micrococcales</taxon>
        <taxon>Brevibacteriaceae</taxon>
        <taxon>Brevibacterium</taxon>
    </lineage>
</organism>
<sequence>MSKDAQVQRLGVAGAVCLLGFALYATLSVMMWRGFISPSWDLGIFTQLADQYAHFRAPVVNIKGDGYNLLGDHFHPILILLGPIFRIFPSGLTLLIIQSALFALSAWPLTRLALERFGMTGGSLLGASYILSWGFINAVWSQFHEIAFAVPLIAFGLVWWMRDKRIHAAVAIGLLVFVKEDLGLMVLMFGLAVLLKDRKDWQWATGFATWGILWFVLTVKVILPALNPMGQYDYTDNVSVAETLTQSVDTKFAVVCVLVLAAGVIGIKSPFMLMMLPTLAWRFVGNVEYYWGFDFHYSAVLIPIAVASMIDAAPRRFFKLAPAVALVTACAMFAQSQINLLWKYDRYASPSAQSAIEVASEYDTVATDIYLLAYTVPHTNTYWFGTIGDVQPDAVLFNTTKTDYSPESWAQSKYGGVWNIVFDDGTYKVAARQE</sequence>
<keyword evidence="1" id="KW-0812">Transmembrane</keyword>
<comment type="caution">
    <text evidence="2">The sequence shown here is derived from an EMBL/GenBank/DDBJ whole genome shotgun (WGS) entry which is preliminary data.</text>
</comment>
<feature type="transmembrane region" description="Helical" evidence="1">
    <location>
        <begin position="12"/>
        <end position="32"/>
    </location>
</feature>
<feature type="transmembrane region" description="Helical" evidence="1">
    <location>
        <begin position="320"/>
        <end position="342"/>
    </location>
</feature>
<evidence type="ECO:0008006" key="4">
    <source>
        <dbReference type="Google" id="ProtNLM"/>
    </source>
</evidence>
<feature type="transmembrane region" description="Helical" evidence="1">
    <location>
        <begin position="77"/>
        <end position="105"/>
    </location>
</feature>
<proteinExistence type="predicted"/>
<reference evidence="2 3" key="1">
    <citation type="submission" date="2017-09" db="EMBL/GenBank/DDBJ databases">
        <title>Bacterial strain isolated from the female urinary microbiota.</title>
        <authorList>
            <person name="Thomas-White K."/>
            <person name="Kumar N."/>
            <person name="Forster S."/>
            <person name="Putonti C."/>
            <person name="Lawley T."/>
            <person name="Wolfe A.J."/>
        </authorList>
    </citation>
    <scope>NUCLEOTIDE SEQUENCE [LARGE SCALE GENOMIC DNA]</scope>
    <source>
        <strain evidence="2 3">UMB1301</strain>
    </source>
</reference>
<dbReference type="Pfam" id="PF09852">
    <property type="entry name" value="DUF2079"/>
    <property type="match status" value="1"/>
</dbReference>